<dbReference type="Pfam" id="PF04266">
    <property type="entry name" value="ASCH"/>
    <property type="match status" value="1"/>
</dbReference>
<sequence length="283" mass="29812">MSSLHGAPTRGLVVDEPWISMILSGAKTWEMRSRPTSLRGRIALIRKRSGLVVGTAELVDCLAPLDADAMAATADRHGIDPGWQPDALAAGWVIPWVLRDARALAAPVPYRHPLGAVGWVVLDQSATEAIAGRVPLPLAAVGTARDRHADASASATSVAEIVRPAGPPARPLPAIGAGESGVVRLTGGNIRNGHVYLRAVRYLLPDDVIGGPNAEAAAPSLLTVTFEPGPTITTDVAGDKMILRQRGPVREFFRAAGAREGEDVVVQRTGPYSLRIALLRVAR</sequence>
<evidence type="ECO:0000313" key="2">
    <source>
        <dbReference type="EMBL" id="TCZ51321.1"/>
    </source>
</evidence>
<dbReference type="InterPro" id="IPR007374">
    <property type="entry name" value="ASCH_domain"/>
</dbReference>
<evidence type="ECO:0000313" key="3">
    <source>
        <dbReference type="Proteomes" id="UP000295023"/>
    </source>
</evidence>
<reference evidence="2 3" key="1">
    <citation type="submission" date="2019-03" db="EMBL/GenBank/DDBJ databases">
        <title>Paracraurococcus aquatilis NE82 genome sequence.</title>
        <authorList>
            <person name="Zhao Y."/>
            <person name="Du Z."/>
        </authorList>
    </citation>
    <scope>NUCLEOTIDE SEQUENCE [LARGE SCALE GENOMIC DNA]</scope>
    <source>
        <strain evidence="2 3">NE82</strain>
    </source>
</reference>
<accession>A0A4R4D2D9</accession>
<dbReference type="OrthoDB" id="9803913at2"/>
<dbReference type="InterPro" id="IPR015947">
    <property type="entry name" value="PUA-like_sf"/>
</dbReference>
<dbReference type="EMBL" id="SKBM01000058">
    <property type="protein sequence ID" value="TCZ51321.1"/>
    <property type="molecule type" value="Genomic_DNA"/>
</dbReference>
<gene>
    <name evidence="2" type="ORF">EXY23_27025</name>
</gene>
<comment type="caution">
    <text evidence="2">The sequence shown here is derived from an EMBL/GenBank/DDBJ whole genome shotgun (WGS) entry which is preliminary data.</text>
</comment>
<proteinExistence type="predicted"/>
<dbReference type="Proteomes" id="UP000295023">
    <property type="component" value="Unassembled WGS sequence"/>
</dbReference>
<dbReference type="AlphaFoldDB" id="A0A4R4D2D9"/>
<protein>
    <submittedName>
        <fullName evidence="2">ASCH domain-containing protein</fullName>
    </submittedName>
</protein>
<name>A0A4R4D2D9_9PROT</name>
<dbReference type="SUPFAM" id="SSF88697">
    <property type="entry name" value="PUA domain-like"/>
    <property type="match status" value="1"/>
</dbReference>
<keyword evidence="3" id="KW-1185">Reference proteome</keyword>
<dbReference type="Gene3D" id="2.30.130.30">
    <property type="entry name" value="Hypothetical protein"/>
    <property type="match status" value="1"/>
</dbReference>
<organism evidence="2 3">
    <name type="scientific">Roseicella aquatilis</name>
    <dbReference type="NCBI Taxonomy" id="2527868"/>
    <lineage>
        <taxon>Bacteria</taxon>
        <taxon>Pseudomonadati</taxon>
        <taxon>Pseudomonadota</taxon>
        <taxon>Alphaproteobacteria</taxon>
        <taxon>Acetobacterales</taxon>
        <taxon>Roseomonadaceae</taxon>
        <taxon>Roseicella</taxon>
    </lineage>
</organism>
<feature type="domain" description="ASCH" evidence="1">
    <location>
        <begin position="14"/>
        <end position="64"/>
    </location>
</feature>
<evidence type="ECO:0000259" key="1">
    <source>
        <dbReference type="Pfam" id="PF04266"/>
    </source>
</evidence>